<evidence type="ECO:0000256" key="1">
    <source>
        <dbReference type="ARBA" id="ARBA00009964"/>
    </source>
</evidence>
<dbReference type="Proteomes" id="UP000019197">
    <property type="component" value="Unassembled WGS sequence"/>
</dbReference>
<dbReference type="Pfam" id="PF01527">
    <property type="entry name" value="HTH_Tnp_1"/>
    <property type="match status" value="1"/>
</dbReference>
<proteinExistence type="inferred from homology"/>
<evidence type="ECO:0000313" key="2">
    <source>
        <dbReference type="EMBL" id="CDL79900.1"/>
    </source>
</evidence>
<name>W1IRS7_9GAMM</name>
<dbReference type="InterPro" id="IPR009057">
    <property type="entry name" value="Homeodomain-like_sf"/>
</dbReference>
<sequence>MMEYTWRWYGLGDPVSLSDARQATATGIVSALHHILMWHPNFGHCYRGDTLTSTMKISDAMQRCFNSESKRAAALLVLDQNYSIAEAARAMSVSKSAMGKWVSQLRHERQGQLPKETPITPEQLEIRELKKRDHVLNS</sequence>
<accession>W1IRS7</accession>
<dbReference type="EMBL" id="CBXE010000033">
    <property type="protein sequence ID" value="CDL79900.1"/>
    <property type="molecule type" value="Genomic_DNA"/>
</dbReference>
<evidence type="ECO:0000313" key="3">
    <source>
        <dbReference type="Proteomes" id="UP000019197"/>
    </source>
</evidence>
<dbReference type="GO" id="GO:0006313">
    <property type="term" value="P:DNA transposition"/>
    <property type="evidence" value="ECO:0007669"/>
    <property type="project" value="InterPro"/>
</dbReference>
<comment type="similarity">
    <text evidence="1">Belongs to the transposase 8 family.</text>
</comment>
<dbReference type="InterPro" id="IPR002514">
    <property type="entry name" value="Transposase_8"/>
</dbReference>
<organism evidence="2 3">
    <name type="scientific">Xenorhabdus cabanillasii JM26</name>
    <dbReference type="NCBI Taxonomy" id="1427517"/>
    <lineage>
        <taxon>Bacteria</taxon>
        <taxon>Pseudomonadati</taxon>
        <taxon>Pseudomonadota</taxon>
        <taxon>Gammaproteobacteria</taxon>
        <taxon>Enterobacterales</taxon>
        <taxon>Morganellaceae</taxon>
        <taxon>Xenorhabdus</taxon>
    </lineage>
</organism>
<protein>
    <recommendedName>
        <fullName evidence="4">Transposase</fullName>
    </recommendedName>
</protein>
<dbReference type="SUPFAM" id="SSF46689">
    <property type="entry name" value="Homeodomain-like"/>
    <property type="match status" value="1"/>
</dbReference>
<gene>
    <name evidence="2" type="ORF">XCR1_1280019</name>
</gene>
<comment type="caution">
    <text evidence="2">The sequence shown here is derived from an EMBL/GenBank/DDBJ whole genome shotgun (WGS) entry which is preliminary data.</text>
</comment>
<dbReference type="GO" id="GO:0003677">
    <property type="term" value="F:DNA binding"/>
    <property type="evidence" value="ECO:0007669"/>
    <property type="project" value="InterPro"/>
</dbReference>
<evidence type="ECO:0008006" key="4">
    <source>
        <dbReference type="Google" id="ProtNLM"/>
    </source>
</evidence>
<dbReference type="GO" id="GO:0004803">
    <property type="term" value="F:transposase activity"/>
    <property type="evidence" value="ECO:0007669"/>
    <property type="project" value="InterPro"/>
</dbReference>
<dbReference type="Gene3D" id="3.20.20.150">
    <property type="entry name" value="Divalent-metal-dependent TIM barrel enzymes"/>
    <property type="match status" value="1"/>
</dbReference>
<reference evidence="2 3" key="1">
    <citation type="submission" date="2013-11" db="EMBL/GenBank/DDBJ databases">
        <title>Draft genome sequence and annotation of the entomopathogenic bacterium, Xenorhabdus cabanillasi strain JM26.</title>
        <authorList>
            <person name="Gualtieri M."/>
            <person name="Ogier J.C."/>
            <person name="Pages S."/>
            <person name="Givaudan A."/>
            <person name="Gaudriault S."/>
        </authorList>
    </citation>
    <scope>NUCLEOTIDE SEQUENCE [LARGE SCALE GENOMIC DNA]</scope>
    <source>
        <strain evidence="2 3">JM26</strain>
    </source>
</reference>
<dbReference type="AlphaFoldDB" id="W1IRS7"/>